<feature type="compositionally biased region" description="Pro residues" evidence="1">
    <location>
        <begin position="147"/>
        <end position="160"/>
    </location>
</feature>
<dbReference type="OrthoDB" id="5372861at2759"/>
<feature type="compositionally biased region" description="Low complexity" evidence="1">
    <location>
        <begin position="670"/>
        <end position="682"/>
    </location>
</feature>
<feature type="compositionally biased region" description="Pro residues" evidence="1">
    <location>
        <begin position="174"/>
        <end position="188"/>
    </location>
</feature>
<feature type="compositionally biased region" description="Polar residues" evidence="1">
    <location>
        <begin position="162"/>
        <end position="171"/>
    </location>
</feature>
<keyword evidence="3" id="KW-1185">Reference proteome</keyword>
<feature type="region of interest" description="Disordered" evidence="1">
    <location>
        <begin position="644"/>
        <end position="703"/>
    </location>
</feature>
<dbReference type="Proteomes" id="UP000283090">
    <property type="component" value="Unassembled WGS sequence"/>
</dbReference>
<accession>A0A436ZSU4</accession>
<feature type="compositionally biased region" description="Basic and acidic residues" evidence="1">
    <location>
        <begin position="10"/>
        <end position="27"/>
    </location>
</feature>
<feature type="compositionally biased region" description="Polar residues" evidence="1">
    <location>
        <begin position="99"/>
        <end position="115"/>
    </location>
</feature>
<feature type="region of interest" description="Disordered" evidence="1">
    <location>
        <begin position="515"/>
        <end position="553"/>
    </location>
</feature>
<feature type="compositionally biased region" description="Low complexity" evidence="1">
    <location>
        <begin position="447"/>
        <end position="460"/>
    </location>
</feature>
<dbReference type="VEuPathDB" id="FungiDB:DFL_009864"/>
<feature type="compositionally biased region" description="Low complexity" evidence="1">
    <location>
        <begin position="574"/>
        <end position="589"/>
    </location>
</feature>
<feature type="compositionally biased region" description="Polar residues" evidence="1">
    <location>
        <begin position="33"/>
        <end position="44"/>
    </location>
</feature>
<dbReference type="AlphaFoldDB" id="A0A436ZSU4"/>
<sequence>MPVPKKRHQRESPSGEPKRTEDSPEPKRHQRETTSPGFPVTQDQPAAAAIQFSAAVISDPPSTPSLLSQLVQPDPFRRIYEEMPLNIRATREAPASDEGSPSNTRGGHAPSGSNHQPRDGTATGPPHNRAEGVEAASSASTAGGIWYPPPPDRPPPPPPSAERSNFGSATFPQQGPPSQSPPPGPPARLSPVEDFALWGGLSEAEIRRQVSLLEAMERRRRGSFSPSPGPLLPSIISPLTSPPLSPPLVASRSNKLGPPPLPPGASPLDLAQSRSTHQVPVFTPVSSAPSPRISRLGLPPLPPTHQTRETLPGSQHPRLIGLSPPRHAIRPEIVSASSFTRHSDRASSLEGSRPRRGAMSIYFDDDPDIQGPETRRLYTTMRGSPNQAFVDLIRDSEAARATGAYWFQHGLGPIPPNNMSDDNLGSLQQPMPHLTAKRAKSEPKKGSTAAPSRSSSSAHDSTFRFLASKGYYEAVVPMAYVMNNPNTRPLSTTDPFFRCFPSDPDEIPFIRGTRLATRPPTPETHLDETPEQKKEHLKQVKETQRKQDRTSRKDVSLPLLWHLQYSNHPRTVVSSKHTLSGSPSGSSISQDDLADEAEFQEHLAKIEKEYRKRMRALKIEGEAANSMLGYIPIDELAIDPLVSSRSRRTAQPEEAQPLEVGREPEHVQGPSSEPSSEPSSRNAPEEETGESSQGRKKESRTRK</sequence>
<name>A0A436ZSU4_ARTFL</name>
<feature type="region of interest" description="Disordered" evidence="1">
    <location>
        <begin position="434"/>
        <end position="460"/>
    </location>
</feature>
<feature type="region of interest" description="Disordered" evidence="1">
    <location>
        <begin position="1"/>
        <end position="46"/>
    </location>
</feature>
<evidence type="ECO:0000313" key="2">
    <source>
        <dbReference type="EMBL" id="RVD82020.1"/>
    </source>
</evidence>
<feature type="region of interest" description="Disordered" evidence="1">
    <location>
        <begin position="572"/>
        <end position="593"/>
    </location>
</feature>
<gene>
    <name evidence="2" type="ORF">DFL_009864</name>
</gene>
<dbReference type="GeneID" id="93592175"/>
<dbReference type="RefSeq" id="XP_067487564.1">
    <property type="nucleotide sequence ID" value="XM_067639813.1"/>
</dbReference>
<feature type="region of interest" description="Disordered" evidence="1">
    <location>
        <begin position="82"/>
        <end position="193"/>
    </location>
</feature>
<feature type="region of interest" description="Disordered" evidence="1">
    <location>
        <begin position="218"/>
        <end position="323"/>
    </location>
</feature>
<reference evidence="2 3" key="1">
    <citation type="submission" date="2019-01" db="EMBL/GenBank/DDBJ databases">
        <title>Intercellular communication is required for trap formation in the nematode-trapping fungus Duddingtonia flagrans.</title>
        <authorList>
            <person name="Youssar L."/>
            <person name="Wernet V."/>
            <person name="Hensel N."/>
            <person name="Hildebrandt H.-G."/>
            <person name="Fischer R."/>
        </authorList>
    </citation>
    <scope>NUCLEOTIDE SEQUENCE [LARGE SCALE GENOMIC DNA]</scope>
    <source>
        <strain evidence="2 3">CBS H-5679</strain>
    </source>
</reference>
<evidence type="ECO:0000256" key="1">
    <source>
        <dbReference type="SAM" id="MobiDB-lite"/>
    </source>
</evidence>
<dbReference type="EMBL" id="SAEB01000012">
    <property type="protein sequence ID" value="RVD82020.1"/>
    <property type="molecule type" value="Genomic_DNA"/>
</dbReference>
<comment type="caution">
    <text evidence="2">The sequence shown here is derived from an EMBL/GenBank/DDBJ whole genome shotgun (WGS) entry which is preliminary data.</text>
</comment>
<feature type="compositionally biased region" description="Polar residues" evidence="1">
    <location>
        <begin position="272"/>
        <end position="289"/>
    </location>
</feature>
<proteinExistence type="predicted"/>
<protein>
    <submittedName>
        <fullName evidence="2">Uncharacterized protein</fullName>
    </submittedName>
</protein>
<feature type="compositionally biased region" description="Basic and acidic residues" evidence="1">
    <location>
        <begin position="524"/>
        <end position="553"/>
    </location>
</feature>
<organism evidence="2 3">
    <name type="scientific">Arthrobotrys flagrans</name>
    <name type="common">Nematode-trapping fungus</name>
    <name type="synonym">Trichothecium flagrans</name>
    <dbReference type="NCBI Taxonomy" id="97331"/>
    <lineage>
        <taxon>Eukaryota</taxon>
        <taxon>Fungi</taxon>
        <taxon>Dikarya</taxon>
        <taxon>Ascomycota</taxon>
        <taxon>Pezizomycotina</taxon>
        <taxon>Orbiliomycetes</taxon>
        <taxon>Orbiliales</taxon>
        <taxon>Orbiliaceae</taxon>
        <taxon>Arthrobotrys</taxon>
    </lineage>
</organism>
<evidence type="ECO:0000313" key="3">
    <source>
        <dbReference type="Proteomes" id="UP000283090"/>
    </source>
</evidence>